<dbReference type="CDD" id="cd03794">
    <property type="entry name" value="GT4_WbuB-like"/>
    <property type="match status" value="1"/>
</dbReference>
<dbReference type="OrthoDB" id="132546at2157"/>
<dbReference type="KEGG" id="taa:NMY3_02587"/>
<dbReference type="Pfam" id="PF00534">
    <property type="entry name" value="Glycos_transf_1"/>
    <property type="match status" value="1"/>
</dbReference>
<sequence>MNILFILSLQNSGPGIASTRVEYNADYLRRMGNSVTVSCIFDPTRGGKPGSRYWNGIKIINYVPLILNLTPLTLVFNLFSLFFTSWIPYVIAKPDIVIISVPPGEASLGAFILAKLVRTKRIFFDYRDEWEDYAISNSQAKVFTFMYKILKTIMTKCYKKSNLVITVTESVSNKLSLRGVTNNRVISNGANTKIFKPNIKNKNSIRKKVGLDTKDFVLIHSGLLGEYYKIEVIVHAMKILLPKIPTLKLILIGGGSDIDNIMNLAENLGISENVKYLGKKNNRSDVADIVSASDVGVIPYHENHVFLNNAMPVKALEYLSCGIPILATTYRTSLLGRFIEENQIGLISPPENVQMLSENIYTVFWDRHFVTNASTRGISLIKERFDSEKLANELMNLVTEKR</sequence>
<dbReference type="GO" id="GO:0016757">
    <property type="term" value="F:glycosyltransferase activity"/>
    <property type="evidence" value="ECO:0007669"/>
    <property type="project" value="UniProtKB-KW"/>
</dbReference>
<name>A0A654LZA7_9ARCH</name>
<evidence type="ECO:0000313" key="3">
    <source>
        <dbReference type="Proteomes" id="UP000058925"/>
    </source>
</evidence>
<dbReference type="Proteomes" id="UP000058925">
    <property type="component" value="Chromosome"/>
</dbReference>
<protein>
    <submittedName>
        <fullName evidence="2">Glycosyltransferase EpsD</fullName>
        <ecNumber evidence="2">2.4.-.-</ecNumber>
    </submittedName>
</protein>
<dbReference type="Gene3D" id="3.40.50.2000">
    <property type="entry name" value="Glycogen Phosphorylase B"/>
    <property type="match status" value="2"/>
</dbReference>
<evidence type="ECO:0000259" key="1">
    <source>
        <dbReference type="Pfam" id="PF00534"/>
    </source>
</evidence>
<evidence type="ECO:0000313" key="2">
    <source>
        <dbReference type="EMBL" id="ALI36778.1"/>
    </source>
</evidence>
<dbReference type="AlphaFoldDB" id="A0A654LZA7"/>
<dbReference type="InterPro" id="IPR001296">
    <property type="entry name" value="Glyco_trans_1"/>
</dbReference>
<keyword evidence="2" id="KW-0328">Glycosyltransferase</keyword>
<keyword evidence="2" id="KW-0808">Transferase</keyword>
<organism evidence="2 3">
    <name type="scientific">Candidatus Nitrosocosmicus oleophilus</name>
    <dbReference type="NCBI Taxonomy" id="1353260"/>
    <lineage>
        <taxon>Archaea</taxon>
        <taxon>Nitrososphaerota</taxon>
        <taxon>Nitrososphaeria</taxon>
        <taxon>Nitrososphaerales</taxon>
        <taxon>Nitrososphaeraceae</taxon>
        <taxon>Candidatus Nitrosocosmicus</taxon>
    </lineage>
</organism>
<dbReference type="EC" id="2.4.-.-" evidence="2"/>
<dbReference type="RefSeq" id="WP_196815990.1">
    <property type="nucleotide sequence ID" value="NZ_CP012850.1"/>
</dbReference>
<gene>
    <name evidence="2" type="primary">epsD</name>
    <name evidence="2" type="ORF">NMY3_02587</name>
</gene>
<dbReference type="SUPFAM" id="SSF53756">
    <property type="entry name" value="UDP-Glycosyltransferase/glycogen phosphorylase"/>
    <property type="match status" value="1"/>
</dbReference>
<feature type="domain" description="Glycosyl transferase family 1" evidence="1">
    <location>
        <begin position="202"/>
        <end position="366"/>
    </location>
</feature>
<reference evidence="3" key="1">
    <citation type="submission" date="2015-10" db="EMBL/GenBank/DDBJ databases">
        <title>Niche specialization of a soil ammonia-oxidizing archaeon, Candidatus Nitrosocosmicus oleophilus.</title>
        <authorList>
            <person name="Jung M.-Y."/>
            <person name="Rhee S.-K."/>
        </authorList>
    </citation>
    <scope>NUCLEOTIDE SEQUENCE [LARGE SCALE GENOMIC DNA]</scope>
    <source>
        <strain evidence="3">MY3</strain>
    </source>
</reference>
<dbReference type="PANTHER" id="PTHR12526:SF638">
    <property type="entry name" value="SPORE COAT PROTEIN SA"/>
    <property type="match status" value="1"/>
</dbReference>
<dbReference type="GeneID" id="60422524"/>
<proteinExistence type="predicted"/>
<dbReference type="PANTHER" id="PTHR12526">
    <property type="entry name" value="GLYCOSYLTRANSFERASE"/>
    <property type="match status" value="1"/>
</dbReference>
<accession>A0A654LZA7</accession>
<keyword evidence="3" id="KW-1185">Reference proteome</keyword>
<dbReference type="EMBL" id="CP012850">
    <property type="protein sequence ID" value="ALI36778.1"/>
    <property type="molecule type" value="Genomic_DNA"/>
</dbReference>